<organism evidence="7">
    <name type="scientific">Odontella aurita</name>
    <dbReference type="NCBI Taxonomy" id="265563"/>
    <lineage>
        <taxon>Eukaryota</taxon>
        <taxon>Sar</taxon>
        <taxon>Stramenopiles</taxon>
        <taxon>Ochrophyta</taxon>
        <taxon>Bacillariophyta</taxon>
        <taxon>Mediophyceae</taxon>
        <taxon>Biddulphiophycidae</taxon>
        <taxon>Eupodiscales</taxon>
        <taxon>Odontellaceae</taxon>
        <taxon>Odontella</taxon>
    </lineage>
</organism>
<dbReference type="EMBL" id="HBKQ01050764">
    <property type="protein sequence ID" value="CAE2276247.1"/>
    <property type="molecule type" value="Transcribed_RNA"/>
</dbReference>
<dbReference type="InterPro" id="IPR042302">
    <property type="entry name" value="E1_FCCH_sf"/>
</dbReference>
<dbReference type="Pfam" id="PF10585">
    <property type="entry name" value="UBA_E1_SCCH"/>
    <property type="match status" value="1"/>
</dbReference>
<dbReference type="Gene3D" id="3.40.50.12550">
    <property type="entry name" value="Ubiquitin-activating enzyme E1, inactive adenylation domain, subdomain 2"/>
    <property type="match status" value="2"/>
</dbReference>
<dbReference type="PRINTS" id="PR01849">
    <property type="entry name" value="UBIQUITINACT"/>
</dbReference>
<dbReference type="GO" id="GO:0005737">
    <property type="term" value="C:cytoplasm"/>
    <property type="evidence" value="ECO:0007669"/>
    <property type="project" value="TreeGrafter"/>
</dbReference>
<feature type="domain" description="THIF-type NAD/FAD binding fold" evidence="5">
    <location>
        <begin position="573"/>
        <end position="1073"/>
    </location>
</feature>
<evidence type="ECO:0000256" key="1">
    <source>
        <dbReference type="ARBA" id="ARBA00004906"/>
    </source>
</evidence>
<sequence>MTKRKVEADAPTSKRKRENGPDLDTTDAASNKASNTETNTEKKMSSVSWGEWMGSWKASQGEVDAEQERIDRQKAAFGGDTVARIKDLNVLILGCAGAGVETAKNLILSNVGAVAIWDRTTCTMADLGTNFYLSAEDVKDGKSRVDGSLPDLKTLNPFCRVDALTDCEEITDDVLLNKDVLGTGRPYAAVVVTDLLPKSTLYRINETARANGIAFILAINRGVTASLFSDFGPKHEITDANGEPVKMLAVSNVEVLPKPNILKIDGVKEGEECVVVTVAQAEHGLDDGDHVSLDDMRDSMSSLNGKNFKVKRVAFQSPTAAKLDASDVSFKESLKSSTADVMANFDKQLQFYKAEFENDNANSGKKCPVRTITMFNRLCLVLEDGNDAGVFKSYEAGGLLHQVRPPIYKEYKSLADTMKGTAVPQMLRGEDWEGGKGVEVHLAYAAALDFYDAEGHWPEIHGADDASKFLDIAKAISDSRKDEDGTCWAQKIQWGFPTGEARDIDEVKIKRFARLYRTELTGLCAYLGGAAAQEVLKRTGKFTPIEQWIHHDEHCLVCDENPSNLGPLFGSRYDYQIAIMGKDFQTKAAEARVFLVGCGALGCEYLKGLALMGVGTGKGGNVTVTDMDRIEVSNLSRQFLFRDKDVGTPKSVSGARVVKEWNPRMNVVALEKRVGTDSEDFFSDEFWEGLDVCWNALDNVQARKYTDGCCLFYGKPLLESGTLGTKCNHEVILPHRTSSYNDGKESDENENQIAMCTLRTFPYLPLHCIEFAKQAYFSDYFEFGPDQYETFRTDKIQFFEQLEDMGADERLKSLKMIESFVALQKENGGTVDFASCVKVAFGHIMEDFRTSVLNLCHAADEMEKSEGKKFWTGTKRRPRAVEWTGKADDSPDLMDYLYCASNLYAVVWGLAPVRDRTEFQAVVEGLGLEQLEWKPSSEGVDLSEEDSGDSGNADELAEKIKGDLYNVDESTLRPATAHDFEKDEDDNFHVDFLTIATNLRAWNYDIKSSQRHHVKVTAGRIIPALATTTAMVCGLVDIEFCKLLLGLQNQGREQFLNSNVNLAAGSGNFTTFAPDPPIQIETGLKKPYPMSFTSWDKVEIITGKEEMTVQELFEYLERFFGVKVERIFAHGTKGDVTMYNAAEKERLDWDITEDSDGKLVVSPGVFTKWPNLRMAVTMLGRLPPTSGQRKIFEKQVATVKAALDNTKSSLSKRLSGAVSSVYIDTYRPGDDSEEDQAYFDRLYAVRDYVNLGVHCHTEDGTDIILPSVVYEYAKNESTQNVGNAMDE</sequence>
<dbReference type="GO" id="GO:0019948">
    <property type="term" value="F:SUMO activating enzyme activity"/>
    <property type="evidence" value="ECO:0007669"/>
    <property type="project" value="TreeGrafter"/>
</dbReference>
<comment type="similarity">
    <text evidence="2">Belongs to the ubiquitin-activating E1 family.</text>
</comment>
<dbReference type="InterPro" id="IPR035985">
    <property type="entry name" value="Ubiquitin-activating_enz"/>
</dbReference>
<evidence type="ECO:0000256" key="3">
    <source>
        <dbReference type="ARBA" id="ARBA00022598"/>
    </source>
</evidence>
<dbReference type="UniPathway" id="UPA00143"/>
<dbReference type="PANTHER" id="PTHR10953:SF4">
    <property type="entry name" value="UBIQUITIN-ACTIVATING ENZYME E1 C-TERMINAL DOMAIN-CONTAINING PROTEIN"/>
    <property type="match status" value="1"/>
</dbReference>
<gene>
    <name evidence="7" type="ORF">OAUR00152_LOCUS35016</name>
</gene>
<dbReference type="InterPro" id="IPR019572">
    <property type="entry name" value="UBA_E1_SCCH"/>
</dbReference>
<dbReference type="GO" id="GO:0016925">
    <property type="term" value="P:protein sumoylation"/>
    <property type="evidence" value="ECO:0007669"/>
    <property type="project" value="TreeGrafter"/>
</dbReference>
<dbReference type="Gene3D" id="3.50.50.80">
    <property type="entry name" value="Ubiquitin-activating enzyme E1, inactive adenylation domain, subdomain 1"/>
    <property type="match status" value="1"/>
</dbReference>
<dbReference type="InterPro" id="IPR000594">
    <property type="entry name" value="ThiF_NAD_FAD-bd"/>
</dbReference>
<evidence type="ECO:0000256" key="2">
    <source>
        <dbReference type="ARBA" id="ARBA00005673"/>
    </source>
</evidence>
<dbReference type="InterPro" id="IPR042063">
    <property type="entry name" value="Ubi_acti_E1_SCCH"/>
</dbReference>
<feature type="region of interest" description="Disordered" evidence="4">
    <location>
        <begin position="1"/>
        <end position="47"/>
    </location>
</feature>
<dbReference type="GO" id="GO:0031510">
    <property type="term" value="C:SUMO activating enzyme complex"/>
    <property type="evidence" value="ECO:0007669"/>
    <property type="project" value="TreeGrafter"/>
</dbReference>
<accession>A0A7S4JW45</accession>
<evidence type="ECO:0000259" key="6">
    <source>
        <dbReference type="Pfam" id="PF10585"/>
    </source>
</evidence>
<dbReference type="GO" id="GO:0016567">
    <property type="term" value="P:protein ubiquitination"/>
    <property type="evidence" value="ECO:0007669"/>
    <property type="project" value="UniProtKB-UniPathway"/>
</dbReference>
<name>A0A7S4JW45_9STRA</name>
<dbReference type="SUPFAM" id="SSF69572">
    <property type="entry name" value="Activating enzymes of the ubiquitin-like proteins"/>
    <property type="match status" value="2"/>
</dbReference>
<dbReference type="InterPro" id="IPR000011">
    <property type="entry name" value="UBQ/SUMO-activ_enz_E1-like"/>
</dbReference>
<dbReference type="Gene3D" id="3.40.50.720">
    <property type="entry name" value="NAD(P)-binding Rossmann-like Domain"/>
    <property type="match status" value="1"/>
</dbReference>
<dbReference type="InterPro" id="IPR042449">
    <property type="entry name" value="Ub-E1_IAD_1"/>
</dbReference>
<feature type="compositionally biased region" description="Polar residues" evidence="4">
    <location>
        <begin position="27"/>
        <end position="38"/>
    </location>
</feature>
<dbReference type="Gene3D" id="2.40.30.180">
    <property type="entry name" value="Ubiquitin-activating enzyme E1, FCCH domain"/>
    <property type="match status" value="2"/>
</dbReference>
<comment type="pathway">
    <text evidence="1">Protein modification; protein ubiquitination.</text>
</comment>
<feature type="domain" description="THIF-type NAD/FAD binding fold" evidence="5">
    <location>
        <begin position="71"/>
        <end position="167"/>
    </location>
</feature>
<protein>
    <recommendedName>
        <fullName evidence="8">Ubiquitin-activating enzyme E1 C-terminal domain-containing protein</fullName>
    </recommendedName>
</protein>
<reference evidence="7" key="1">
    <citation type="submission" date="2021-01" db="EMBL/GenBank/DDBJ databases">
        <authorList>
            <person name="Corre E."/>
            <person name="Pelletier E."/>
            <person name="Niang G."/>
            <person name="Scheremetjew M."/>
            <person name="Finn R."/>
            <person name="Kale V."/>
            <person name="Holt S."/>
            <person name="Cochrane G."/>
            <person name="Meng A."/>
            <person name="Brown T."/>
            <person name="Cohen L."/>
        </authorList>
    </citation>
    <scope>NUCLEOTIDE SEQUENCE</scope>
    <source>
        <strain evidence="7">Isolate 1302-5</strain>
    </source>
</reference>
<evidence type="ECO:0000259" key="5">
    <source>
        <dbReference type="Pfam" id="PF00899"/>
    </source>
</evidence>
<dbReference type="PANTHER" id="PTHR10953">
    <property type="entry name" value="UBIQUITIN-ACTIVATING ENZYME E1"/>
    <property type="match status" value="1"/>
</dbReference>
<evidence type="ECO:0000256" key="4">
    <source>
        <dbReference type="SAM" id="MobiDB-lite"/>
    </source>
</evidence>
<evidence type="ECO:0000313" key="7">
    <source>
        <dbReference type="EMBL" id="CAE2276247.1"/>
    </source>
</evidence>
<keyword evidence="3" id="KW-0436">Ligase</keyword>
<dbReference type="InterPro" id="IPR045886">
    <property type="entry name" value="ThiF/MoeB/HesA"/>
</dbReference>
<feature type="domain" description="Ubiquitin-activating enzyme SCCH" evidence="6">
    <location>
        <begin position="762"/>
        <end position="1015"/>
    </location>
</feature>
<evidence type="ECO:0008006" key="8">
    <source>
        <dbReference type="Google" id="ProtNLM"/>
    </source>
</evidence>
<dbReference type="Gene3D" id="1.10.10.2660">
    <property type="entry name" value="Ubiquitin-activating enzyme E1, SCCH domain"/>
    <property type="match status" value="1"/>
</dbReference>
<dbReference type="Pfam" id="PF00899">
    <property type="entry name" value="ThiF"/>
    <property type="match status" value="2"/>
</dbReference>
<proteinExistence type="inferred from homology"/>